<evidence type="ECO:0000313" key="2">
    <source>
        <dbReference type="EMBL" id="KRW98830.1"/>
    </source>
</evidence>
<proteinExistence type="predicted"/>
<comment type="caution">
    <text evidence="2">The sequence shown here is derived from an EMBL/GenBank/DDBJ whole genome shotgun (WGS) entry which is preliminary data.</text>
</comment>
<evidence type="ECO:0008006" key="4">
    <source>
        <dbReference type="Google" id="ProtNLM"/>
    </source>
</evidence>
<reference evidence="2 3" key="1">
    <citation type="journal article" date="2015" name="Sci. Rep.">
        <title>Genome of the facultative scuticociliatosis pathogen Pseudocohnilembus persalinus provides insight into its virulence through horizontal gene transfer.</title>
        <authorList>
            <person name="Xiong J."/>
            <person name="Wang G."/>
            <person name="Cheng J."/>
            <person name="Tian M."/>
            <person name="Pan X."/>
            <person name="Warren A."/>
            <person name="Jiang C."/>
            <person name="Yuan D."/>
            <person name="Miao W."/>
        </authorList>
    </citation>
    <scope>NUCLEOTIDE SEQUENCE [LARGE SCALE GENOMIC DNA]</scope>
    <source>
        <strain evidence="2">36N120E</strain>
    </source>
</reference>
<sequence length="720" mass="84600">MQANEKNMLIQSMIKLIEHIYNNQNAKEEIFSSISQEDLNKLLENMEDQNSSLRKISCLFLCELLSDSYENQTKFCESQLILPLNGRVTINKIPQGIIQYLIKNPKLIENFPQQDVKQDETLCWFYSQINATHGLNSPNYFYRPKKQITSLKSISQIADEFLDPKFNLIGFEIKKNQINKQNNQEKILQAIPETKTIKNNYENQKDNLENYKKHEVASSLQVSASKSQKYNVLKNRHSVDHGKQFLQQRKQSICNSVRTSTMTSNTTNSTSTQIQENYENSLNNSTYANNPYQFFQKKKQDQIQQQQQQQDQKNEHSTYNSQKQNYQQTPQKQIDLYTLNQKNTYEDIEIQNSNDITDKAMTPQQIEQIISYQKYSQQKEITKQNLPQQQQQQQQQQLNQQNYEIPNQEIQKNFDDNPFNKRHASIPDGYISLGAYLDIERLKYGRNQKKLVIIYQNDQSYKLPLLNIQIPNNQAGKIAKDVKKQLVRENRFEIPHQEMEQVLFQQIHKNGFSQNHITRYEMTSKFFRTRVPLIILLGGAPKVGKSMLSTYLAERLNISNVLQTSIVQTMMKTLDPKYFENSFDINQESETEQQQQSQIHYYQKTCQTVRKGVHADIYKSLTEGKPLIIEDNLEKLIYVQNEFQKFIAQNNLENKPKVQQKLTYIQKYIENEVNINKTSQIVKILNTSDHIIDEFKVIQPDLEQQSDTDRKQLESSLHGK</sequence>
<accession>A0A0V0Q9E2</accession>
<organism evidence="2 3">
    <name type="scientific">Pseudocohnilembus persalinus</name>
    <name type="common">Ciliate</name>
    <dbReference type="NCBI Taxonomy" id="266149"/>
    <lineage>
        <taxon>Eukaryota</taxon>
        <taxon>Sar</taxon>
        <taxon>Alveolata</taxon>
        <taxon>Ciliophora</taxon>
        <taxon>Intramacronucleata</taxon>
        <taxon>Oligohymenophorea</taxon>
        <taxon>Scuticociliatia</taxon>
        <taxon>Philasterida</taxon>
        <taxon>Pseudocohnilembidae</taxon>
        <taxon>Pseudocohnilembus</taxon>
    </lineage>
</organism>
<feature type="compositionally biased region" description="Low complexity" evidence="1">
    <location>
        <begin position="322"/>
        <end position="331"/>
    </location>
</feature>
<evidence type="ECO:0000256" key="1">
    <source>
        <dbReference type="SAM" id="MobiDB-lite"/>
    </source>
</evidence>
<feature type="region of interest" description="Disordered" evidence="1">
    <location>
        <begin position="296"/>
        <end position="331"/>
    </location>
</feature>
<dbReference type="InParanoid" id="A0A0V0Q9E2"/>
<dbReference type="Proteomes" id="UP000054937">
    <property type="component" value="Unassembled WGS sequence"/>
</dbReference>
<dbReference type="AlphaFoldDB" id="A0A0V0Q9E2"/>
<feature type="compositionally biased region" description="Low complexity" evidence="1">
    <location>
        <begin position="302"/>
        <end position="311"/>
    </location>
</feature>
<evidence type="ECO:0000313" key="3">
    <source>
        <dbReference type="Proteomes" id="UP000054937"/>
    </source>
</evidence>
<protein>
    <recommendedName>
        <fullName evidence="4">P-loop containing nucleoside triphosphate hydrolase</fullName>
    </recommendedName>
</protein>
<gene>
    <name evidence="2" type="ORF">PPERSA_10601</name>
</gene>
<dbReference type="PANTHER" id="PTHR33477">
    <property type="entry name" value="P-LOOP NTPASE DOMAIN-CONTAINING PROTEIN LPA1 HOMOLOG 1"/>
    <property type="match status" value="1"/>
</dbReference>
<dbReference type="PANTHER" id="PTHR33477:SF2">
    <property type="entry name" value="2-PHOSPHOGLYCERATE KINASE"/>
    <property type="match status" value="1"/>
</dbReference>
<dbReference type="EMBL" id="LDAU01000229">
    <property type="protein sequence ID" value="KRW98830.1"/>
    <property type="molecule type" value="Genomic_DNA"/>
</dbReference>
<name>A0A0V0Q9E2_PSEPJ</name>
<keyword evidence="3" id="KW-1185">Reference proteome</keyword>
<dbReference type="OrthoDB" id="312923at2759"/>